<proteinExistence type="predicted"/>
<dbReference type="Proteomes" id="UP001519343">
    <property type="component" value="Unassembled WGS sequence"/>
</dbReference>
<comment type="caution">
    <text evidence="1">The sequence shown here is derived from an EMBL/GenBank/DDBJ whole genome shotgun (WGS) entry which is preliminary data.</text>
</comment>
<keyword evidence="2" id="KW-1185">Reference proteome</keyword>
<dbReference type="RefSeq" id="WP_209811728.1">
    <property type="nucleotide sequence ID" value="NZ_JAGGKT010000013.1"/>
</dbReference>
<gene>
    <name evidence="1" type="ORF">J2Z37_003724</name>
</gene>
<evidence type="ECO:0000313" key="1">
    <source>
        <dbReference type="EMBL" id="MBP1933711.1"/>
    </source>
</evidence>
<dbReference type="EMBL" id="JAGGKT010000013">
    <property type="protein sequence ID" value="MBP1933711.1"/>
    <property type="molecule type" value="Genomic_DNA"/>
</dbReference>
<protein>
    <submittedName>
        <fullName evidence="1">Uncharacterized protein</fullName>
    </submittedName>
</protein>
<organism evidence="1 2">
    <name type="scientific">Ammoniphilus resinae</name>
    <dbReference type="NCBI Taxonomy" id="861532"/>
    <lineage>
        <taxon>Bacteria</taxon>
        <taxon>Bacillati</taxon>
        <taxon>Bacillota</taxon>
        <taxon>Bacilli</taxon>
        <taxon>Bacillales</taxon>
        <taxon>Paenibacillaceae</taxon>
        <taxon>Aneurinibacillus group</taxon>
        <taxon>Ammoniphilus</taxon>
    </lineage>
</organism>
<sequence length="144" mass="17143">MKPVIIYKNKTYLFQLVIPRWWKPHVFVTQTKYGPETAVHFNLKYRKKYHGKSSCVIFSVVIFKMSKRRWMEQFGGSPFQFLGEKRGRVFAAIAPEEAPEEFLKEDHSDYDRSIPEFRALIKMENEDLPKILKSFRFWTARSGS</sequence>
<reference evidence="1 2" key="1">
    <citation type="submission" date="2021-03" db="EMBL/GenBank/DDBJ databases">
        <title>Genomic Encyclopedia of Type Strains, Phase IV (KMG-IV): sequencing the most valuable type-strain genomes for metagenomic binning, comparative biology and taxonomic classification.</title>
        <authorList>
            <person name="Goeker M."/>
        </authorList>
    </citation>
    <scope>NUCLEOTIDE SEQUENCE [LARGE SCALE GENOMIC DNA]</scope>
    <source>
        <strain evidence="1 2">DSM 24738</strain>
    </source>
</reference>
<accession>A0ABS4GTX7</accession>
<evidence type="ECO:0000313" key="2">
    <source>
        <dbReference type="Proteomes" id="UP001519343"/>
    </source>
</evidence>
<name>A0ABS4GTX7_9BACL</name>